<feature type="region of interest" description="Disordered" evidence="1">
    <location>
        <begin position="25"/>
        <end position="47"/>
    </location>
</feature>
<evidence type="ECO:0000259" key="3">
    <source>
        <dbReference type="Pfam" id="PF01965"/>
    </source>
</evidence>
<protein>
    <recommendedName>
        <fullName evidence="3">DJ-1/PfpI domain-containing protein</fullName>
    </recommendedName>
</protein>
<reference evidence="5" key="2">
    <citation type="journal article" date="2014" name="Genetics">
        <title>Maintaining two mating types: Structure of the mating type locus and its role in heterokaryosis in Podospora anserina.</title>
        <authorList>
            <person name="Grognet P."/>
            <person name="Bidard F."/>
            <person name="Kuchly C."/>
            <person name="Tong L.C.H."/>
            <person name="Coppin E."/>
            <person name="Benkhali J.A."/>
            <person name="Couloux A."/>
            <person name="Wincker P."/>
            <person name="Debuchy R."/>
            <person name="Silar P."/>
        </authorList>
    </citation>
    <scope>GENOME REANNOTATION</scope>
    <source>
        <strain evidence="5">S / ATCC MYA-4624 / DSM 980 / FGSC 10383</strain>
    </source>
</reference>
<dbReference type="PANTHER" id="PTHR43130:SF15">
    <property type="entry name" value="THIJ_PFPI FAMILY PROTEIN (AFU_ORTHOLOGUE AFUA_5G14240)"/>
    <property type="match status" value="1"/>
</dbReference>
<sequence length="274" mass="29775">MKPNSSLIGLLTTLLLLTSSVLASPQHGKAKGKGNPPPIPITSPSEEPPTHYGILLIRAFQPLDIYGPLDTLQLLAHNRHLTLTLLSRTLLPVTSEPASAMMNTHRSTFWPTISPTHTLTSPPSNLQVLIIPGGPGARSPDLGPEIAFIRSVFPKLQYLITICTGSGIAAQSGVLDGRRATTNKAAWNSMTAMGPKVKWVAPARWVEDGKVWSSSGVTAGIDLIYEFIKQKYPNGTALTKRFGEVTEYEPETDWRADPWSERFNVTVPVPEPLV</sequence>
<dbReference type="AlphaFoldDB" id="A0A090D664"/>
<dbReference type="Pfam" id="PF01965">
    <property type="entry name" value="DJ-1_PfpI"/>
    <property type="match status" value="1"/>
</dbReference>
<reference evidence="4 5" key="1">
    <citation type="journal article" date="2008" name="Genome Biol.">
        <title>The genome sequence of the model ascomycete fungus Podospora anserina.</title>
        <authorList>
            <person name="Espagne E."/>
            <person name="Lespinet O."/>
            <person name="Malagnac F."/>
            <person name="Da Silva C."/>
            <person name="Jaillon O."/>
            <person name="Porcel B.M."/>
            <person name="Couloux A."/>
            <person name="Aury J.-M."/>
            <person name="Segurens B."/>
            <person name="Poulain J."/>
            <person name="Anthouard V."/>
            <person name="Grossetete S."/>
            <person name="Khalili H."/>
            <person name="Coppin E."/>
            <person name="Dequard-Chablat M."/>
            <person name="Picard M."/>
            <person name="Contamine V."/>
            <person name="Arnaise S."/>
            <person name="Bourdais A."/>
            <person name="Berteaux-Lecellier V."/>
            <person name="Gautheret D."/>
            <person name="de Vries R.P."/>
            <person name="Battaglia E."/>
            <person name="Coutinho P.M."/>
            <person name="Danchin E.G.J."/>
            <person name="Henrissat B."/>
            <person name="El Khoury R."/>
            <person name="Sainsard-Chanet A."/>
            <person name="Boivin A."/>
            <person name="Pinan-Lucarre B."/>
            <person name="Sellem C.H."/>
            <person name="Debuchy R."/>
            <person name="Wincker P."/>
            <person name="Weissenbach J."/>
            <person name="Silar P."/>
        </authorList>
    </citation>
    <scope>NUCLEOTIDE SEQUENCE [LARGE SCALE GENOMIC DNA]</scope>
    <source>
        <strain evidence="5">S / ATCC MYA-4624 / DSM 980 / FGSC 10383</strain>
    </source>
</reference>
<evidence type="ECO:0000256" key="2">
    <source>
        <dbReference type="SAM" id="SignalP"/>
    </source>
</evidence>
<feature type="domain" description="DJ-1/PfpI" evidence="3">
    <location>
        <begin position="113"/>
        <end position="230"/>
    </location>
</feature>
<dbReference type="EMBL" id="FO904938">
    <property type="protein sequence ID" value="CDP27013.1"/>
    <property type="molecule type" value="Genomic_DNA"/>
</dbReference>
<dbReference type="InterPro" id="IPR052158">
    <property type="entry name" value="INH-QAR"/>
</dbReference>
<proteinExistence type="predicted"/>
<dbReference type="InterPro" id="IPR002818">
    <property type="entry name" value="DJ-1/PfpI"/>
</dbReference>
<dbReference type="PANTHER" id="PTHR43130">
    <property type="entry name" value="ARAC-FAMILY TRANSCRIPTIONAL REGULATOR"/>
    <property type="match status" value="1"/>
</dbReference>
<feature type="signal peptide" evidence="2">
    <location>
        <begin position="1"/>
        <end position="23"/>
    </location>
</feature>
<accession>A0A090D664</accession>
<evidence type="ECO:0000313" key="5">
    <source>
        <dbReference type="Proteomes" id="UP000001197"/>
    </source>
</evidence>
<dbReference type="STRING" id="515849.A0A090D664"/>
<dbReference type="Gene3D" id="3.40.50.880">
    <property type="match status" value="1"/>
</dbReference>
<feature type="chain" id="PRO_5001853951" description="DJ-1/PfpI domain-containing protein" evidence="2">
    <location>
        <begin position="24"/>
        <end position="274"/>
    </location>
</feature>
<name>A0A090D664_PODAN</name>
<keyword evidence="5" id="KW-1185">Reference proteome</keyword>
<dbReference type="Proteomes" id="UP000001197">
    <property type="component" value="Chromosome 3"/>
</dbReference>
<organism evidence="4 5">
    <name type="scientific">Podospora anserina (strain S / ATCC MYA-4624 / DSM 980 / FGSC 10383)</name>
    <name type="common">Pleurage anserina</name>
    <dbReference type="NCBI Taxonomy" id="515849"/>
    <lineage>
        <taxon>Eukaryota</taxon>
        <taxon>Fungi</taxon>
        <taxon>Dikarya</taxon>
        <taxon>Ascomycota</taxon>
        <taxon>Pezizomycotina</taxon>
        <taxon>Sordariomycetes</taxon>
        <taxon>Sordariomycetidae</taxon>
        <taxon>Sordariales</taxon>
        <taxon>Podosporaceae</taxon>
        <taxon>Podospora</taxon>
        <taxon>Podospora anserina</taxon>
    </lineage>
</organism>
<evidence type="ECO:0000256" key="1">
    <source>
        <dbReference type="SAM" id="MobiDB-lite"/>
    </source>
</evidence>
<dbReference type="CDD" id="cd03139">
    <property type="entry name" value="GATase1_PfpI_2"/>
    <property type="match status" value="1"/>
</dbReference>
<dbReference type="InParanoid" id="A0A090D664"/>
<keyword evidence="2" id="KW-0732">Signal</keyword>
<dbReference type="InterPro" id="IPR029062">
    <property type="entry name" value="Class_I_gatase-like"/>
</dbReference>
<evidence type="ECO:0000313" key="4">
    <source>
        <dbReference type="EMBL" id="CDP27013.1"/>
    </source>
</evidence>
<dbReference type="SUPFAM" id="SSF52317">
    <property type="entry name" value="Class I glutamine amidotransferase-like"/>
    <property type="match status" value="1"/>
</dbReference>